<protein>
    <submittedName>
        <fullName evidence="3">Uncharacterized protein</fullName>
    </submittedName>
</protein>
<dbReference type="AlphaFoldDB" id="A0A1G7RVC4"/>
<feature type="region of interest" description="Disordered" evidence="1">
    <location>
        <begin position="743"/>
        <end position="771"/>
    </location>
</feature>
<name>A0A1G7RVC4_9LACT</name>
<reference evidence="3 4" key="1">
    <citation type="submission" date="2016-10" db="EMBL/GenBank/DDBJ databases">
        <authorList>
            <person name="de Groot N.N."/>
        </authorList>
    </citation>
    <scope>NUCLEOTIDE SEQUENCE [LARGE SCALE GENOMIC DNA]</scope>
    <source>
        <strain evidence="3 4">ATCC BAA-466</strain>
    </source>
</reference>
<proteinExistence type="predicted"/>
<accession>A0A1G7RVC4</accession>
<gene>
    <name evidence="3" type="ORF">SAMN05421791_103194</name>
</gene>
<feature type="compositionally biased region" description="Polar residues" evidence="1">
    <location>
        <begin position="754"/>
        <end position="771"/>
    </location>
</feature>
<keyword evidence="4" id="KW-1185">Reference proteome</keyword>
<dbReference type="Proteomes" id="UP000199708">
    <property type="component" value="Unassembled WGS sequence"/>
</dbReference>
<keyword evidence="2" id="KW-0732">Signal</keyword>
<evidence type="ECO:0000313" key="4">
    <source>
        <dbReference type="Proteomes" id="UP000199708"/>
    </source>
</evidence>
<evidence type="ECO:0000256" key="1">
    <source>
        <dbReference type="SAM" id="MobiDB-lite"/>
    </source>
</evidence>
<sequence length="806" mass="93269">MKTIAKFGTFCSVMMMINCLIIHPVALAQENSHNDYANYTSFENNYEDSSILTSEIYYENTSLVSTENIQDSSEYDYTTSEDDFNETTEDRRTTLSFADDKEAPKLLSVTTNKNEYRPGEQIEVKIRVEDRSTIESIFLSFHDDFGTGFGTFLDIENKIYKVRENTYEGILYAKVPEISSRKYRVSKVSVMDSSKNIKEYKLDFTETKNLFPEIQVISDLQEDISPPKLISVETDKDYYNPGEVIEVRVVASDQSEIIDMVVSFNNQNNESLQQIIEEKDKVSKIGENLYEFKSYFKAPNYSDSPFELKFAYLIDTYYHYKYYTSLEELSDFEIPMFKIIAPNDWESTAETSEEFESRVTKTEFYFIDSDSNDLIFTRTSFSNDYKDIPKFLDEYNQNYLTHFMHLSNQLTDSVKYDDESNGVLFSRYQKDIVTVYIKNLDEASNLNKRKELIPKGIIYDDSWDDGPLWKRIKVVNKNELLYEDNSEISNKSIDQIIKEALSVLDSDKFYYISTDVKTKFYSPIFSEVSYAGPAYNITVYVGERIIDNGTSDEETNQTQTEEVFSTEDTTTSLSVDFTGEKTTITDSQNYSTNEGFTQVEPNFTFELPNKEEIVDSLLNDYYDEVTGVSIGVDWLDRDIFDFIVAPVAMTEEHMKLLNNRSADIYDIYPIDSQGKKIQIKQPATVTIPLDQNRVFHSVVYLDVNRQVAFQVPSLYLENKVQFTADHFSEYAVVYENNNKKTNLSSEQDKKVLNQKENSSMSRNNQTQLPNTGESYATKMMTFLLMVLIVTIILPLLPKFSSEEPLN</sequence>
<evidence type="ECO:0000313" key="3">
    <source>
        <dbReference type="EMBL" id="SDG14692.1"/>
    </source>
</evidence>
<dbReference type="OrthoDB" id="9759709at2"/>
<feature type="signal peptide" evidence="2">
    <location>
        <begin position="1"/>
        <end position="28"/>
    </location>
</feature>
<organism evidence="3 4">
    <name type="scientific">Facklamia miroungae</name>
    <dbReference type="NCBI Taxonomy" id="120956"/>
    <lineage>
        <taxon>Bacteria</taxon>
        <taxon>Bacillati</taxon>
        <taxon>Bacillota</taxon>
        <taxon>Bacilli</taxon>
        <taxon>Lactobacillales</taxon>
        <taxon>Aerococcaceae</taxon>
        <taxon>Facklamia</taxon>
    </lineage>
</organism>
<dbReference type="RefSeq" id="WP_090289602.1">
    <property type="nucleotide sequence ID" value="NZ_FNCK01000003.1"/>
</dbReference>
<evidence type="ECO:0000256" key="2">
    <source>
        <dbReference type="SAM" id="SignalP"/>
    </source>
</evidence>
<dbReference type="EMBL" id="FNCK01000003">
    <property type="protein sequence ID" value="SDG14692.1"/>
    <property type="molecule type" value="Genomic_DNA"/>
</dbReference>
<feature type="chain" id="PRO_5011540387" evidence="2">
    <location>
        <begin position="29"/>
        <end position="806"/>
    </location>
</feature>
<dbReference type="STRING" id="120956.SAMN05421791_103194"/>